<keyword evidence="8" id="KW-1185">Reference proteome</keyword>
<evidence type="ECO:0000256" key="4">
    <source>
        <dbReference type="ARBA" id="ARBA00023136"/>
    </source>
</evidence>
<dbReference type="AlphaFoldDB" id="A0A8C5CQ64"/>
<dbReference type="GO" id="GO:0004930">
    <property type="term" value="F:G protein-coupled receptor activity"/>
    <property type="evidence" value="ECO:0007669"/>
    <property type="project" value="InterPro"/>
</dbReference>
<dbReference type="PRINTS" id="PR00237">
    <property type="entry name" value="GPCRRHODOPSN"/>
</dbReference>
<dbReference type="OMA" id="RYSYICT"/>
<comment type="subcellular location">
    <subcellularLocation>
        <location evidence="1">Membrane</location>
    </subcellularLocation>
</comment>
<evidence type="ECO:0000256" key="3">
    <source>
        <dbReference type="ARBA" id="ARBA00022989"/>
    </source>
</evidence>
<feature type="transmembrane region" description="Helical" evidence="5">
    <location>
        <begin position="31"/>
        <end position="61"/>
    </location>
</feature>
<reference evidence="7" key="1">
    <citation type="submission" date="2025-08" db="UniProtKB">
        <authorList>
            <consortium name="Ensembl"/>
        </authorList>
    </citation>
    <scope>IDENTIFICATION</scope>
</reference>
<feature type="domain" description="G-protein coupled receptors family 1 profile" evidence="6">
    <location>
        <begin position="1"/>
        <end position="242"/>
    </location>
</feature>
<accession>A0A8C5CQ64</accession>
<keyword evidence="4 5" id="KW-0472">Membrane</keyword>
<dbReference type="GO" id="GO:0005549">
    <property type="term" value="F:odorant binding"/>
    <property type="evidence" value="ECO:0007669"/>
    <property type="project" value="TreeGrafter"/>
</dbReference>
<feature type="transmembrane region" description="Helical" evidence="5">
    <location>
        <begin position="186"/>
        <end position="204"/>
    </location>
</feature>
<feature type="transmembrane region" description="Helical" evidence="5">
    <location>
        <begin position="99"/>
        <end position="120"/>
    </location>
</feature>
<dbReference type="GeneTree" id="ENSGT00940000161337"/>
<evidence type="ECO:0000256" key="5">
    <source>
        <dbReference type="SAM" id="Phobius"/>
    </source>
</evidence>
<dbReference type="Proteomes" id="UP000694546">
    <property type="component" value="Chromosome 13"/>
</dbReference>
<dbReference type="InterPro" id="IPR000276">
    <property type="entry name" value="GPCR_Rhodpsn"/>
</dbReference>
<dbReference type="Gene3D" id="1.20.1070.10">
    <property type="entry name" value="Rhodopsin 7-helix transmembrane proteins"/>
    <property type="match status" value="1"/>
</dbReference>
<dbReference type="Ensembl" id="ENSGMOT00000010402.2">
    <property type="protein sequence ID" value="ENSGMOP00000064395.1"/>
    <property type="gene ID" value="ENSGMOG00000009480.2"/>
</dbReference>
<name>A0A8C5CQ64_GADMO</name>
<dbReference type="InterPro" id="IPR017452">
    <property type="entry name" value="GPCR_Rhodpsn_7TM"/>
</dbReference>
<evidence type="ECO:0000256" key="2">
    <source>
        <dbReference type="ARBA" id="ARBA00022692"/>
    </source>
</evidence>
<sequence>MVHTFHREEVLRENPRYVLFIHLVLNDMIQLFITISLFICTFVFLTINVSVCCLLMTAAVFTTQNTPLNLATMAVECYVAVCLPLRYATVCTLRRAHLAIGLMWATSALTVLPDLFILLATEPLSFFLSRVFCDRDRVFRSIYSVAKRDATNITLLVIVWLTLLYTYFSILFVARSASKDAKKAHNTVLLHGFQVLLCMMVYVQPMMLNGLIQFFPGSFSGVQFTAFVLTQILPRLVNPLLYGLRDKTFRRYLKKYILGRSRPCGRMKSFS</sequence>
<dbReference type="FunFam" id="1.20.1070.10:FF:000096">
    <property type="entry name" value="Odorant receptor 131-2"/>
    <property type="match status" value="1"/>
</dbReference>
<dbReference type="SUPFAM" id="SSF81321">
    <property type="entry name" value="Family A G protein-coupled receptor-like"/>
    <property type="match status" value="1"/>
</dbReference>
<dbReference type="Pfam" id="PF00001">
    <property type="entry name" value="7tm_1"/>
    <property type="match status" value="1"/>
</dbReference>
<protein>
    <recommendedName>
        <fullName evidence="6">G-protein coupled receptors family 1 profile domain-containing protein</fullName>
    </recommendedName>
</protein>
<dbReference type="GO" id="GO:0016020">
    <property type="term" value="C:membrane"/>
    <property type="evidence" value="ECO:0007669"/>
    <property type="project" value="UniProtKB-SubCell"/>
</dbReference>
<dbReference type="CDD" id="cd00637">
    <property type="entry name" value="7tm_classA_rhodopsin-like"/>
    <property type="match status" value="1"/>
</dbReference>
<dbReference type="PROSITE" id="PS50262">
    <property type="entry name" value="G_PROTEIN_RECEP_F1_2"/>
    <property type="match status" value="1"/>
</dbReference>
<evidence type="ECO:0000256" key="1">
    <source>
        <dbReference type="ARBA" id="ARBA00004370"/>
    </source>
</evidence>
<evidence type="ECO:0000313" key="8">
    <source>
        <dbReference type="Proteomes" id="UP000694546"/>
    </source>
</evidence>
<proteinExistence type="predicted"/>
<reference evidence="7" key="2">
    <citation type="submission" date="2025-09" db="UniProtKB">
        <authorList>
            <consortium name="Ensembl"/>
        </authorList>
    </citation>
    <scope>IDENTIFICATION</scope>
</reference>
<keyword evidence="3 5" id="KW-1133">Transmembrane helix</keyword>
<dbReference type="GO" id="GO:0004984">
    <property type="term" value="F:olfactory receptor activity"/>
    <property type="evidence" value="ECO:0007669"/>
    <property type="project" value="TreeGrafter"/>
</dbReference>
<evidence type="ECO:0000313" key="7">
    <source>
        <dbReference type="Ensembl" id="ENSGMOP00000064395.1"/>
    </source>
</evidence>
<feature type="transmembrane region" description="Helical" evidence="5">
    <location>
        <begin position="224"/>
        <end position="244"/>
    </location>
</feature>
<dbReference type="PANTHER" id="PTHR26451">
    <property type="entry name" value="G_PROTEIN_RECEP_F1_2 DOMAIN-CONTAINING PROTEIN"/>
    <property type="match status" value="1"/>
</dbReference>
<feature type="transmembrane region" description="Helical" evidence="5">
    <location>
        <begin position="153"/>
        <end position="174"/>
    </location>
</feature>
<evidence type="ECO:0000259" key="6">
    <source>
        <dbReference type="PROSITE" id="PS50262"/>
    </source>
</evidence>
<organism evidence="7 8">
    <name type="scientific">Gadus morhua</name>
    <name type="common">Atlantic cod</name>
    <dbReference type="NCBI Taxonomy" id="8049"/>
    <lineage>
        <taxon>Eukaryota</taxon>
        <taxon>Metazoa</taxon>
        <taxon>Chordata</taxon>
        <taxon>Craniata</taxon>
        <taxon>Vertebrata</taxon>
        <taxon>Euteleostomi</taxon>
        <taxon>Actinopterygii</taxon>
        <taxon>Neopterygii</taxon>
        <taxon>Teleostei</taxon>
        <taxon>Neoteleostei</taxon>
        <taxon>Acanthomorphata</taxon>
        <taxon>Zeiogadaria</taxon>
        <taxon>Gadariae</taxon>
        <taxon>Gadiformes</taxon>
        <taxon>Gadoidei</taxon>
        <taxon>Gadidae</taxon>
        <taxon>Gadus</taxon>
    </lineage>
</organism>
<dbReference type="PANTHER" id="PTHR26451:SF998">
    <property type="entry name" value="ODORANT RECEPTOR-RELATED"/>
    <property type="match status" value="1"/>
</dbReference>
<dbReference type="InterPro" id="IPR052921">
    <property type="entry name" value="GPCR1_Superfamily_Member"/>
</dbReference>
<keyword evidence="2 5" id="KW-0812">Transmembrane</keyword>